<evidence type="ECO:0000259" key="6">
    <source>
        <dbReference type="SMART" id="SM00062"/>
    </source>
</evidence>
<evidence type="ECO:0000256" key="1">
    <source>
        <dbReference type="ARBA" id="ARBA00004196"/>
    </source>
</evidence>
<comment type="subcellular location">
    <subcellularLocation>
        <location evidence="1">Cell envelope</location>
    </subcellularLocation>
</comment>
<feature type="signal peptide" evidence="5">
    <location>
        <begin position="1"/>
        <end position="19"/>
    </location>
</feature>
<organism evidence="7 8">
    <name type="scientific">Lactobacillus rodentium</name>
    <dbReference type="NCBI Taxonomy" id="947835"/>
    <lineage>
        <taxon>Bacteria</taxon>
        <taxon>Bacillati</taxon>
        <taxon>Bacillota</taxon>
        <taxon>Bacilli</taxon>
        <taxon>Lactobacillales</taxon>
        <taxon>Lactobacillaceae</taxon>
        <taxon>Lactobacillus</taxon>
    </lineage>
</organism>
<feature type="chain" id="PRO_5039321671" evidence="5">
    <location>
        <begin position="20"/>
        <end position="260"/>
    </location>
</feature>
<dbReference type="InterPro" id="IPR018313">
    <property type="entry name" value="SBP_3_CS"/>
</dbReference>
<dbReference type="InterPro" id="IPR001638">
    <property type="entry name" value="Solute-binding_3/MltF_N"/>
</dbReference>
<proteinExistence type="inferred from homology"/>
<dbReference type="AlphaFoldDB" id="A0A2Z6T6Z6"/>
<keyword evidence="3 5" id="KW-0732">Signal</keyword>
<dbReference type="PANTHER" id="PTHR35936:SF34">
    <property type="entry name" value="ABC TRANSPORTER EXTRACELLULAR-BINDING PROTEIN YCKB-RELATED"/>
    <property type="match status" value="1"/>
</dbReference>
<dbReference type="Pfam" id="PF00497">
    <property type="entry name" value="SBP_bac_3"/>
    <property type="match status" value="1"/>
</dbReference>
<evidence type="ECO:0000256" key="3">
    <source>
        <dbReference type="ARBA" id="ARBA00022729"/>
    </source>
</evidence>
<evidence type="ECO:0000256" key="5">
    <source>
        <dbReference type="SAM" id="SignalP"/>
    </source>
</evidence>
<dbReference type="Proteomes" id="UP000257317">
    <property type="component" value="Unassembled WGS sequence"/>
</dbReference>
<dbReference type="PROSITE" id="PS01039">
    <property type="entry name" value="SBP_BACTERIAL_3"/>
    <property type="match status" value="1"/>
</dbReference>
<accession>A0A2Z6T6Z6</accession>
<evidence type="ECO:0000313" key="7">
    <source>
        <dbReference type="EMBL" id="GBG04271.1"/>
    </source>
</evidence>
<dbReference type="CDD" id="cd00996">
    <property type="entry name" value="PBP2_AatB_like"/>
    <property type="match status" value="1"/>
</dbReference>
<dbReference type="SMART" id="SM00062">
    <property type="entry name" value="PBPb"/>
    <property type="match status" value="1"/>
</dbReference>
<evidence type="ECO:0000256" key="4">
    <source>
        <dbReference type="RuleBase" id="RU003744"/>
    </source>
</evidence>
<comment type="caution">
    <text evidence="7">The sequence shown here is derived from an EMBL/GenBank/DDBJ whole genome shotgun (WGS) entry which is preliminary data.</text>
</comment>
<dbReference type="RefSeq" id="WP_117117550.1">
    <property type="nucleotide sequence ID" value="NZ_BFBY01000001.1"/>
</dbReference>
<dbReference type="PROSITE" id="PS51257">
    <property type="entry name" value="PROKAR_LIPOPROTEIN"/>
    <property type="match status" value="1"/>
</dbReference>
<dbReference type="EMBL" id="BFBY01000001">
    <property type="protein sequence ID" value="GBG04271.1"/>
    <property type="molecule type" value="Genomic_DNA"/>
</dbReference>
<dbReference type="GO" id="GO:0030313">
    <property type="term" value="C:cell envelope"/>
    <property type="evidence" value="ECO:0007669"/>
    <property type="project" value="UniProtKB-SubCell"/>
</dbReference>
<dbReference type="OrthoDB" id="9775197at2"/>
<feature type="domain" description="Solute-binding protein family 3/N-terminal" evidence="6">
    <location>
        <begin position="36"/>
        <end position="260"/>
    </location>
</feature>
<sequence length="260" mass="29781">MKKKFLYLILFFCSLTLLTACSERTNSWQAIKERKTLVIGIDDSFVPMDFREKNGTLVGFDVDLAKAACKKLGLKAQFQPIDWDMKETELRNGTIDVIWNGYTKTKARAKKENFTRPYLTNEQILVTRKNEGISTYKEMKGKILGMQTGSSGADDFDAYPKVLKSRVKNTVQYDNYNDAFLDLKAGRINGLLIDSVYGDYYLKHTKNGQDFSKTALPYPNEEFAVGVSKKNTTLTKKLNQVLDQLEKDGTIKRLEKKWFN</sequence>
<comment type="similarity">
    <text evidence="2 4">Belongs to the bacterial solute-binding protein 3 family.</text>
</comment>
<dbReference type="Gene3D" id="3.40.190.10">
    <property type="entry name" value="Periplasmic binding protein-like II"/>
    <property type="match status" value="2"/>
</dbReference>
<gene>
    <name evidence="7" type="ORF">LrDSM24759_01850</name>
</gene>
<dbReference type="PANTHER" id="PTHR35936">
    <property type="entry name" value="MEMBRANE-BOUND LYTIC MUREIN TRANSGLYCOSYLASE F"/>
    <property type="match status" value="1"/>
</dbReference>
<protein>
    <submittedName>
        <fullName evidence="7">Amino acid ABC transporter substrate-binding protein</fullName>
    </submittedName>
</protein>
<keyword evidence="8" id="KW-1185">Reference proteome</keyword>
<reference evidence="8" key="1">
    <citation type="submission" date="2018-03" db="EMBL/GenBank/DDBJ databases">
        <title>New taxa in the Lactobacillus gasseri group.</title>
        <authorList>
            <person name="Tanizawa Y."/>
            <person name="Tohno M."/>
            <person name="Endo A."/>
            <person name="Arita M."/>
        </authorList>
    </citation>
    <scope>NUCLEOTIDE SEQUENCE [LARGE SCALE GENOMIC DNA]</scope>
    <source>
        <strain evidence="8">DSM 24759</strain>
    </source>
</reference>
<name>A0A2Z6T6Z6_9LACO</name>
<dbReference type="SUPFAM" id="SSF53850">
    <property type="entry name" value="Periplasmic binding protein-like II"/>
    <property type="match status" value="1"/>
</dbReference>
<evidence type="ECO:0000313" key="8">
    <source>
        <dbReference type="Proteomes" id="UP000257317"/>
    </source>
</evidence>
<evidence type="ECO:0000256" key="2">
    <source>
        <dbReference type="ARBA" id="ARBA00010333"/>
    </source>
</evidence>